<dbReference type="GO" id="GO:0008168">
    <property type="term" value="F:methyltransferase activity"/>
    <property type="evidence" value="ECO:0007669"/>
    <property type="project" value="UniProtKB-KW"/>
</dbReference>
<organism evidence="3 4">
    <name type="scientific">Skermania pinensis</name>
    <dbReference type="NCBI Taxonomy" id="39122"/>
    <lineage>
        <taxon>Bacteria</taxon>
        <taxon>Bacillati</taxon>
        <taxon>Actinomycetota</taxon>
        <taxon>Actinomycetes</taxon>
        <taxon>Mycobacteriales</taxon>
        <taxon>Gordoniaceae</taxon>
        <taxon>Skermania</taxon>
    </lineage>
</organism>
<sequence length="275" mass="30719">MRVPVALGEIQETLLIPLYGRALDARRRRSILGDTAAADLVEQIDYDFSKFRGPSLGGAVLRASIFDGWVRRFLIDHPDGTVVDLGCGLSTRFRRLDNGRVRWFDLDVGDTMALRRQFFADEDRYTMIEGSIHATDWYGLLRARGGPLFLLSEAVLLYFPEAQVHATLRQLAQAFPAAPLAFDTGGRAMMGSQDRNPVFRAVSARMRWTCDDPRTLQQCGLRLVESRTFADPQPDVAAGWPARYRLGMKALRLVLPPMVTTYKLNLLETAAADAG</sequence>
<protein>
    <submittedName>
        <fullName evidence="3">Class I SAM-dependent methyltransferase</fullName>
        <ecNumber evidence="3">2.1.1.-</ecNumber>
    </submittedName>
</protein>
<dbReference type="EMBL" id="CP079105">
    <property type="protein sequence ID" value="QXQ13349.1"/>
    <property type="molecule type" value="Genomic_DNA"/>
</dbReference>
<dbReference type="PIRSF" id="PIRSF028177">
    <property type="entry name" value="Polyketide_synth_Omtfrase_TcmP"/>
    <property type="match status" value="1"/>
</dbReference>
<evidence type="ECO:0000313" key="4">
    <source>
        <dbReference type="Proteomes" id="UP000887023"/>
    </source>
</evidence>
<proteinExistence type="predicted"/>
<evidence type="ECO:0000256" key="1">
    <source>
        <dbReference type="ARBA" id="ARBA00022603"/>
    </source>
</evidence>
<evidence type="ECO:0000256" key="2">
    <source>
        <dbReference type="ARBA" id="ARBA00022679"/>
    </source>
</evidence>
<dbReference type="GO" id="GO:0032259">
    <property type="term" value="P:methylation"/>
    <property type="evidence" value="ECO:0007669"/>
    <property type="project" value="UniProtKB-KW"/>
</dbReference>
<dbReference type="Gene3D" id="3.40.50.150">
    <property type="entry name" value="Vaccinia Virus protein VP39"/>
    <property type="match status" value="1"/>
</dbReference>
<dbReference type="InterPro" id="IPR007213">
    <property type="entry name" value="Ppm1/Ppm2/Tcmp"/>
</dbReference>
<reference evidence="3" key="1">
    <citation type="submission" date="2021-07" db="EMBL/GenBank/DDBJ databases">
        <title>Candidatus Kaistella beijingensis sp. nov. isolated from a municipal wastewater treatment plant is involved in sludge foaming.</title>
        <authorList>
            <person name="Song Y."/>
            <person name="Liu S.-J."/>
        </authorList>
    </citation>
    <scope>NUCLEOTIDE SEQUENCE</scope>
    <source>
        <strain evidence="3">DSM 43998</strain>
    </source>
</reference>
<dbReference type="Pfam" id="PF04072">
    <property type="entry name" value="LCM"/>
    <property type="match status" value="1"/>
</dbReference>
<dbReference type="RefSeq" id="WP_066472472.1">
    <property type="nucleotide sequence ID" value="NZ_CBCRUZ010000016.1"/>
</dbReference>
<dbReference type="SUPFAM" id="SSF53335">
    <property type="entry name" value="S-adenosyl-L-methionine-dependent methyltransferases"/>
    <property type="match status" value="1"/>
</dbReference>
<dbReference type="EC" id="2.1.1.-" evidence="3"/>
<keyword evidence="4" id="KW-1185">Reference proteome</keyword>
<dbReference type="InterPro" id="IPR016874">
    <property type="entry name" value="TcmP-like"/>
</dbReference>
<accession>A0ABX8S6A9</accession>
<keyword evidence="1 3" id="KW-0489">Methyltransferase</keyword>
<dbReference type="InterPro" id="IPR029063">
    <property type="entry name" value="SAM-dependent_MTases_sf"/>
</dbReference>
<name>A0ABX8S6A9_9ACTN</name>
<gene>
    <name evidence="3" type="ORF">KV203_15995</name>
</gene>
<evidence type="ECO:0000313" key="3">
    <source>
        <dbReference type="EMBL" id="QXQ13349.1"/>
    </source>
</evidence>
<dbReference type="PANTHER" id="PTHR43619:SF2">
    <property type="entry name" value="S-ADENOSYL-L-METHIONINE-DEPENDENT METHYLTRANSFERASES SUPERFAMILY PROTEIN"/>
    <property type="match status" value="1"/>
</dbReference>
<keyword evidence="2 3" id="KW-0808">Transferase</keyword>
<dbReference type="Proteomes" id="UP000887023">
    <property type="component" value="Chromosome"/>
</dbReference>
<dbReference type="PANTHER" id="PTHR43619">
    <property type="entry name" value="S-ADENOSYL-L-METHIONINE-DEPENDENT METHYLTRANSFERASE YKTD-RELATED"/>
    <property type="match status" value="1"/>
</dbReference>